<dbReference type="PATRIC" id="fig|1122985.7.peg.2181"/>
<accession>A0A069QG28</accession>
<dbReference type="EMBL" id="JNGW01000090">
    <property type="protein sequence ID" value="KDR51823.1"/>
    <property type="molecule type" value="Genomic_DNA"/>
</dbReference>
<organism evidence="1 2">
    <name type="scientific">Hoylesella loescheii DSM 19665 = JCM 12249 = ATCC 15930</name>
    <dbReference type="NCBI Taxonomy" id="1122985"/>
    <lineage>
        <taxon>Bacteria</taxon>
        <taxon>Pseudomonadati</taxon>
        <taxon>Bacteroidota</taxon>
        <taxon>Bacteroidia</taxon>
        <taxon>Bacteroidales</taxon>
        <taxon>Prevotellaceae</taxon>
        <taxon>Hoylesella</taxon>
    </lineage>
</organism>
<dbReference type="AlphaFoldDB" id="A0A069QG28"/>
<evidence type="ECO:0000313" key="2">
    <source>
        <dbReference type="Proteomes" id="UP000027442"/>
    </source>
</evidence>
<keyword evidence="2" id="KW-1185">Reference proteome</keyword>
<name>A0A069QG28_HOYLO</name>
<gene>
    <name evidence="1" type="ORF">HMPREF1991_02103</name>
</gene>
<protein>
    <submittedName>
        <fullName evidence="1">Uncharacterized protein</fullName>
    </submittedName>
</protein>
<reference evidence="1 2" key="1">
    <citation type="submission" date="2013-08" db="EMBL/GenBank/DDBJ databases">
        <authorList>
            <person name="Weinstock G."/>
            <person name="Sodergren E."/>
            <person name="Wylie T."/>
            <person name="Fulton L."/>
            <person name="Fulton R."/>
            <person name="Fronick C."/>
            <person name="O'Laughlin M."/>
            <person name="Godfrey J."/>
            <person name="Miner T."/>
            <person name="Herter B."/>
            <person name="Appelbaum E."/>
            <person name="Cordes M."/>
            <person name="Lek S."/>
            <person name="Wollam A."/>
            <person name="Pepin K.H."/>
            <person name="Palsikar V.B."/>
            <person name="Mitreva M."/>
            <person name="Wilson R.K."/>
        </authorList>
    </citation>
    <scope>NUCLEOTIDE SEQUENCE [LARGE SCALE GENOMIC DNA]</scope>
    <source>
        <strain evidence="1 2">ATCC 15930</strain>
    </source>
</reference>
<dbReference type="HOGENOM" id="CLU_3237944_0_0_10"/>
<proteinExistence type="predicted"/>
<comment type="caution">
    <text evidence="1">The sequence shown here is derived from an EMBL/GenBank/DDBJ whole genome shotgun (WGS) entry which is preliminary data.</text>
</comment>
<dbReference type="Proteomes" id="UP000027442">
    <property type="component" value="Unassembled WGS sequence"/>
</dbReference>
<evidence type="ECO:0000313" key="1">
    <source>
        <dbReference type="EMBL" id="KDR51823.1"/>
    </source>
</evidence>
<sequence length="43" mass="4942">MTRSLSTLQQSIWLNFFTQTSVDKFTSKLVDKVVIRTATKHLA</sequence>